<evidence type="ECO:0000256" key="5">
    <source>
        <dbReference type="ARBA" id="ARBA00023136"/>
    </source>
</evidence>
<dbReference type="AlphaFoldDB" id="A0AAD2PUR3"/>
<feature type="transmembrane region" description="Helical" evidence="6">
    <location>
        <begin position="122"/>
        <end position="141"/>
    </location>
</feature>
<keyword evidence="2" id="KW-1003">Cell membrane</keyword>
<keyword evidence="3 6" id="KW-0812">Transmembrane</keyword>
<proteinExistence type="predicted"/>
<dbReference type="GO" id="GO:0005886">
    <property type="term" value="C:plasma membrane"/>
    <property type="evidence" value="ECO:0007669"/>
    <property type="project" value="UniProtKB-SubCell"/>
</dbReference>
<feature type="transmembrane region" description="Helical" evidence="6">
    <location>
        <begin position="55"/>
        <end position="77"/>
    </location>
</feature>
<evidence type="ECO:0000313" key="8">
    <source>
        <dbReference type="EMBL" id="CAJ1951972.1"/>
    </source>
</evidence>
<evidence type="ECO:0000256" key="1">
    <source>
        <dbReference type="ARBA" id="ARBA00004651"/>
    </source>
</evidence>
<dbReference type="PANTHER" id="PTHR30506">
    <property type="entry name" value="INNER MEMBRANE PROTEIN"/>
    <property type="match status" value="1"/>
</dbReference>
<feature type="domain" description="Glycine transporter" evidence="7">
    <location>
        <begin position="62"/>
        <end position="138"/>
    </location>
</feature>
<keyword evidence="9" id="KW-1185">Reference proteome</keyword>
<evidence type="ECO:0000256" key="6">
    <source>
        <dbReference type="SAM" id="Phobius"/>
    </source>
</evidence>
<gene>
    <name evidence="8" type="ORF">CYCCA115_LOCUS13331</name>
</gene>
<dbReference type="EMBL" id="CAKOGP040001792">
    <property type="protein sequence ID" value="CAJ1951972.1"/>
    <property type="molecule type" value="Genomic_DNA"/>
</dbReference>
<keyword evidence="4 6" id="KW-1133">Transmembrane helix</keyword>
<accession>A0AAD2PUR3</accession>
<reference evidence="8" key="1">
    <citation type="submission" date="2023-08" db="EMBL/GenBank/DDBJ databases">
        <authorList>
            <person name="Audoor S."/>
            <person name="Bilcke G."/>
        </authorList>
    </citation>
    <scope>NUCLEOTIDE SEQUENCE</scope>
</reference>
<comment type="subcellular location">
    <subcellularLocation>
        <location evidence="1">Cell membrane</location>
        <topology evidence="1">Multi-pass membrane protein</topology>
    </subcellularLocation>
</comment>
<evidence type="ECO:0000313" key="9">
    <source>
        <dbReference type="Proteomes" id="UP001295423"/>
    </source>
</evidence>
<feature type="domain" description="Glycine transporter" evidence="7">
    <location>
        <begin position="157"/>
        <end position="230"/>
    </location>
</feature>
<protein>
    <recommendedName>
        <fullName evidence="7">Glycine transporter domain-containing protein</fullName>
    </recommendedName>
</protein>
<sequence>MTMTSTKIAHDDLRKSKSLRLLSSTTSIPRGGSGSGTYSSLISSAQDSLLIQTGVVHQLLEIIDVLGTFVFAFAGAYKAGKKGMDLLGMMILASITAIGGGTVRDLLMGTGGKAIFWLRNPIYIQISFVTTIATYLLWPIFEREFGIKDSARTICTADAFAMAAFCVLGTKRGVEKNLAPPMWVVSGVITSVFGGIIRDILCGEPPRVMYPYKSMLSAGPILGSVIYTLLTSSKQKFDEDLVSVTAFLVTFSVRTWSFDHPWRLPHWPDETIKGRKKEKK</sequence>
<evidence type="ECO:0000256" key="2">
    <source>
        <dbReference type="ARBA" id="ARBA00022475"/>
    </source>
</evidence>
<dbReference type="PANTHER" id="PTHR30506:SF3">
    <property type="entry name" value="UPF0126 INNER MEMBRANE PROTEIN YADS-RELATED"/>
    <property type="match status" value="1"/>
</dbReference>
<name>A0AAD2PUR3_9STRA</name>
<comment type="caution">
    <text evidence="8">The sequence shown here is derived from an EMBL/GenBank/DDBJ whole genome shotgun (WGS) entry which is preliminary data.</text>
</comment>
<dbReference type="Pfam" id="PF03458">
    <property type="entry name" value="Gly_transporter"/>
    <property type="match status" value="2"/>
</dbReference>
<keyword evidence="5 6" id="KW-0472">Membrane</keyword>
<dbReference type="Proteomes" id="UP001295423">
    <property type="component" value="Unassembled WGS sequence"/>
</dbReference>
<feature type="transmembrane region" description="Helical" evidence="6">
    <location>
        <begin position="84"/>
        <end position="102"/>
    </location>
</feature>
<dbReference type="InterPro" id="IPR005115">
    <property type="entry name" value="Gly_transporter"/>
</dbReference>
<organism evidence="8 9">
    <name type="scientific">Cylindrotheca closterium</name>
    <dbReference type="NCBI Taxonomy" id="2856"/>
    <lineage>
        <taxon>Eukaryota</taxon>
        <taxon>Sar</taxon>
        <taxon>Stramenopiles</taxon>
        <taxon>Ochrophyta</taxon>
        <taxon>Bacillariophyta</taxon>
        <taxon>Bacillariophyceae</taxon>
        <taxon>Bacillariophycidae</taxon>
        <taxon>Bacillariales</taxon>
        <taxon>Bacillariaceae</taxon>
        <taxon>Cylindrotheca</taxon>
    </lineage>
</organism>
<evidence type="ECO:0000256" key="3">
    <source>
        <dbReference type="ARBA" id="ARBA00022692"/>
    </source>
</evidence>
<evidence type="ECO:0000256" key="4">
    <source>
        <dbReference type="ARBA" id="ARBA00022989"/>
    </source>
</evidence>
<evidence type="ECO:0000259" key="7">
    <source>
        <dbReference type="Pfam" id="PF03458"/>
    </source>
</evidence>